<keyword evidence="4 12" id="KW-0894">Sodium channel</keyword>
<evidence type="ECO:0000256" key="6">
    <source>
        <dbReference type="ARBA" id="ARBA00022989"/>
    </source>
</evidence>
<dbReference type="Proteomes" id="UP000887116">
    <property type="component" value="Unassembled WGS sequence"/>
</dbReference>
<evidence type="ECO:0000256" key="10">
    <source>
        <dbReference type="ARBA" id="ARBA00023201"/>
    </source>
</evidence>
<evidence type="ECO:0000256" key="1">
    <source>
        <dbReference type="ARBA" id="ARBA00004141"/>
    </source>
</evidence>
<keyword evidence="10 12" id="KW-0739">Sodium transport</keyword>
<dbReference type="EMBL" id="BMAO01015655">
    <property type="protein sequence ID" value="GFR03341.1"/>
    <property type="molecule type" value="Genomic_DNA"/>
</dbReference>
<keyword evidence="11 12" id="KW-0407">Ion channel</keyword>
<organism evidence="13 14">
    <name type="scientific">Trichonephila clavata</name>
    <name type="common">Joro spider</name>
    <name type="synonym">Nephila clavata</name>
    <dbReference type="NCBI Taxonomy" id="2740835"/>
    <lineage>
        <taxon>Eukaryota</taxon>
        <taxon>Metazoa</taxon>
        <taxon>Ecdysozoa</taxon>
        <taxon>Arthropoda</taxon>
        <taxon>Chelicerata</taxon>
        <taxon>Arachnida</taxon>
        <taxon>Araneae</taxon>
        <taxon>Araneomorphae</taxon>
        <taxon>Entelegynae</taxon>
        <taxon>Araneoidea</taxon>
        <taxon>Nephilidae</taxon>
        <taxon>Trichonephila</taxon>
    </lineage>
</organism>
<reference evidence="13" key="1">
    <citation type="submission" date="2020-07" db="EMBL/GenBank/DDBJ databases">
        <title>Multicomponent nature underlies the extraordinary mechanical properties of spider dragline silk.</title>
        <authorList>
            <person name="Kono N."/>
            <person name="Nakamura H."/>
            <person name="Mori M."/>
            <person name="Yoshida Y."/>
            <person name="Ohtoshi R."/>
            <person name="Malay A.D."/>
            <person name="Moran D.A.P."/>
            <person name="Tomita M."/>
            <person name="Numata K."/>
            <person name="Arakawa K."/>
        </authorList>
    </citation>
    <scope>NUCLEOTIDE SEQUENCE</scope>
</reference>
<proteinExistence type="inferred from homology"/>
<keyword evidence="14" id="KW-1185">Reference proteome</keyword>
<evidence type="ECO:0000256" key="8">
    <source>
        <dbReference type="ARBA" id="ARBA00023065"/>
    </source>
</evidence>
<evidence type="ECO:0000256" key="3">
    <source>
        <dbReference type="ARBA" id="ARBA00022448"/>
    </source>
</evidence>
<evidence type="ECO:0000256" key="12">
    <source>
        <dbReference type="RuleBase" id="RU000679"/>
    </source>
</evidence>
<evidence type="ECO:0000256" key="4">
    <source>
        <dbReference type="ARBA" id="ARBA00022461"/>
    </source>
</evidence>
<evidence type="ECO:0000256" key="9">
    <source>
        <dbReference type="ARBA" id="ARBA00023136"/>
    </source>
</evidence>
<keyword evidence="6" id="KW-1133">Transmembrane helix</keyword>
<keyword evidence="9" id="KW-0472">Membrane</keyword>
<evidence type="ECO:0000256" key="5">
    <source>
        <dbReference type="ARBA" id="ARBA00022692"/>
    </source>
</evidence>
<comment type="caution">
    <text evidence="13">The sequence shown here is derived from an EMBL/GenBank/DDBJ whole genome shotgun (WGS) entry which is preliminary data.</text>
</comment>
<name>A0A8X6LA69_TRICU</name>
<dbReference type="Pfam" id="PF00858">
    <property type="entry name" value="ASC"/>
    <property type="match status" value="1"/>
</dbReference>
<comment type="subcellular location">
    <subcellularLocation>
        <location evidence="1">Membrane</location>
        <topology evidence="1">Multi-pass membrane protein</topology>
    </subcellularLocation>
</comment>
<evidence type="ECO:0000313" key="13">
    <source>
        <dbReference type="EMBL" id="GFR03341.1"/>
    </source>
</evidence>
<evidence type="ECO:0000256" key="11">
    <source>
        <dbReference type="ARBA" id="ARBA00023303"/>
    </source>
</evidence>
<keyword evidence="3 12" id="KW-0813">Transport</keyword>
<dbReference type="GO" id="GO:0005272">
    <property type="term" value="F:sodium channel activity"/>
    <property type="evidence" value="ECO:0007669"/>
    <property type="project" value="UniProtKB-KW"/>
</dbReference>
<dbReference type="AlphaFoldDB" id="A0A8X6LA69"/>
<comment type="similarity">
    <text evidence="2 12">Belongs to the amiloride-sensitive sodium channel (TC 1.A.6) family.</text>
</comment>
<keyword evidence="5 12" id="KW-0812">Transmembrane</keyword>
<evidence type="ECO:0000313" key="14">
    <source>
        <dbReference type="Proteomes" id="UP000887116"/>
    </source>
</evidence>
<keyword evidence="8 12" id="KW-0406">Ion transport</keyword>
<gene>
    <name evidence="13" type="ORF">TNCT_151281</name>
</gene>
<accession>A0A8X6LA69</accession>
<dbReference type="InterPro" id="IPR001873">
    <property type="entry name" value="ENaC"/>
</dbReference>
<evidence type="ECO:0000256" key="2">
    <source>
        <dbReference type="ARBA" id="ARBA00007193"/>
    </source>
</evidence>
<evidence type="ECO:0000256" key="7">
    <source>
        <dbReference type="ARBA" id="ARBA00023053"/>
    </source>
</evidence>
<dbReference type="OrthoDB" id="6501935at2759"/>
<keyword evidence="7" id="KW-0915">Sodium</keyword>
<sequence>MCCYWIVWQTKVLVEEYLRYPTVLDIRNQHIALLYLPGVTFCYINGLHGRKFCPGTGCKKLTVKEFKELYPGQKLPSNPDDFLVPLNLNEIYLLPPKTLKELMDTDNPPEVSPYSNDFQRHLGDVIMKPTPLMRSYLSVPPMCFYFNVLGKNESYSMTVKKTPFLTGIELHLRRNHIVDSGRRLDDQFSIEQISVHSPNNFNNPFLTGVSIENGKNIILRVRQQFSR</sequence>
<protein>
    <submittedName>
        <fullName evidence="13">Uncharacterized protein</fullName>
    </submittedName>
</protein>
<dbReference type="GO" id="GO:0016020">
    <property type="term" value="C:membrane"/>
    <property type="evidence" value="ECO:0007669"/>
    <property type="project" value="UniProtKB-SubCell"/>
</dbReference>